<sequence length="80" mass="8863">MNVAGEGLLVVVNCPMALSLSGLRATGEHNVGRIRHLCRHPAAQNYMRIPTARRLKQFIRLIAKVRSLISLALKWSSSGR</sequence>
<evidence type="ECO:0000313" key="2">
    <source>
        <dbReference type="Proteomes" id="UP000468420"/>
    </source>
</evidence>
<dbReference type="Proteomes" id="UP000468420">
    <property type="component" value="Unassembled WGS sequence"/>
</dbReference>
<accession>A0A6N6JXW3</accession>
<protein>
    <submittedName>
        <fullName evidence="1">Uncharacterized protein</fullName>
    </submittedName>
</protein>
<comment type="caution">
    <text evidence="1">The sequence shown here is derived from an EMBL/GenBank/DDBJ whole genome shotgun (WGS) entry which is preliminary data.</text>
</comment>
<gene>
    <name evidence="1" type="ORF">DXF85_23650</name>
</gene>
<dbReference type="AlphaFoldDB" id="A0A6N6JXW3"/>
<evidence type="ECO:0000313" key="1">
    <source>
        <dbReference type="EMBL" id="KAA1273360.1"/>
    </source>
</evidence>
<proteinExistence type="predicted"/>
<dbReference type="EMBL" id="QRDC01000032">
    <property type="protein sequence ID" value="KAA1273360.1"/>
    <property type="molecule type" value="Genomic_DNA"/>
</dbReference>
<name>A0A6N6JXW3_9ENTR</name>
<organism evidence="1 2">
    <name type="scientific">Citrobacter pasteurii</name>
    <dbReference type="NCBI Taxonomy" id="1563222"/>
    <lineage>
        <taxon>Bacteria</taxon>
        <taxon>Pseudomonadati</taxon>
        <taxon>Pseudomonadota</taxon>
        <taxon>Gammaproteobacteria</taxon>
        <taxon>Enterobacterales</taxon>
        <taxon>Enterobacteriaceae</taxon>
        <taxon>Citrobacter</taxon>
    </lineage>
</organism>
<reference evidence="1 2" key="1">
    <citation type="submission" date="2018-08" db="EMBL/GenBank/DDBJ databases">
        <title>Complete genomic analysis of a Citrobacter pasteurii isolated from cockles (Cerastoderma edule) containing a new chromosomic qnrB allele.</title>
        <authorList>
            <person name="Rodrigues A."/>
            <person name="Baptista T."/>
            <person name="Quesada A."/>
            <person name="Campos M.J."/>
        </authorList>
    </citation>
    <scope>NUCLEOTIDE SEQUENCE [LARGE SCALE GENOMIC DNA]</scope>
    <source>
        <strain evidence="1 2">BA18</strain>
    </source>
</reference>